<evidence type="ECO:0000256" key="2">
    <source>
        <dbReference type="ARBA" id="ARBA00023015"/>
    </source>
</evidence>
<dbReference type="GeneID" id="27351283"/>
<dbReference type="GO" id="GO:0003677">
    <property type="term" value="F:DNA binding"/>
    <property type="evidence" value="ECO:0007669"/>
    <property type="project" value="UniProtKB-KW"/>
</dbReference>
<dbReference type="GO" id="GO:0000981">
    <property type="term" value="F:DNA-binding transcription factor activity, RNA polymerase II-specific"/>
    <property type="evidence" value="ECO:0007669"/>
    <property type="project" value="InterPro"/>
</dbReference>
<evidence type="ECO:0000256" key="5">
    <source>
        <dbReference type="ARBA" id="ARBA00023242"/>
    </source>
</evidence>
<name>A0A0D2BXV3_9EURO</name>
<dbReference type="PANTHER" id="PTHR37534">
    <property type="entry name" value="TRANSCRIPTIONAL ACTIVATOR PROTEIN UGA3"/>
    <property type="match status" value="1"/>
</dbReference>
<protein>
    <recommendedName>
        <fullName evidence="7">Zn(2)-C6 fungal-type domain-containing protein</fullName>
    </recommendedName>
</protein>
<dbReference type="Pfam" id="PF11951">
    <property type="entry name" value="Fungal_trans_2"/>
    <property type="match status" value="1"/>
</dbReference>
<dbReference type="InterPro" id="IPR021858">
    <property type="entry name" value="Fun_TF"/>
</dbReference>
<dbReference type="OrthoDB" id="2015447at2759"/>
<dbReference type="Gene3D" id="4.10.240.10">
    <property type="entry name" value="Zn(2)-C6 fungal-type DNA-binding domain"/>
    <property type="match status" value="1"/>
</dbReference>
<dbReference type="SMART" id="SM00066">
    <property type="entry name" value="GAL4"/>
    <property type="match status" value="1"/>
</dbReference>
<keyword evidence="5" id="KW-0539">Nucleus</keyword>
<evidence type="ECO:0000259" key="7">
    <source>
        <dbReference type="PROSITE" id="PS50048"/>
    </source>
</evidence>
<dbReference type="CDD" id="cd00067">
    <property type="entry name" value="GAL4"/>
    <property type="match status" value="1"/>
</dbReference>
<organism evidence="8 9">
    <name type="scientific">Cladophialophora immunda</name>
    <dbReference type="NCBI Taxonomy" id="569365"/>
    <lineage>
        <taxon>Eukaryota</taxon>
        <taxon>Fungi</taxon>
        <taxon>Dikarya</taxon>
        <taxon>Ascomycota</taxon>
        <taxon>Pezizomycotina</taxon>
        <taxon>Eurotiomycetes</taxon>
        <taxon>Chaetothyriomycetidae</taxon>
        <taxon>Chaetothyriales</taxon>
        <taxon>Herpotrichiellaceae</taxon>
        <taxon>Cladophialophora</taxon>
    </lineage>
</organism>
<dbReference type="AlphaFoldDB" id="A0A0D2BXV3"/>
<evidence type="ECO:0000313" key="9">
    <source>
        <dbReference type="Proteomes" id="UP000054466"/>
    </source>
</evidence>
<dbReference type="RefSeq" id="XP_016244144.1">
    <property type="nucleotide sequence ID" value="XM_016399582.1"/>
</dbReference>
<feature type="compositionally biased region" description="Polar residues" evidence="6">
    <location>
        <begin position="117"/>
        <end position="139"/>
    </location>
</feature>
<evidence type="ECO:0000256" key="6">
    <source>
        <dbReference type="SAM" id="MobiDB-lite"/>
    </source>
</evidence>
<dbReference type="PANTHER" id="PTHR37534:SF46">
    <property type="entry name" value="ZN(II)2CYS6 TRANSCRIPTION FACTOR (EUROFUNG)"/>
    <property type="match status" value="1"/>
</dbReference>
<dbReference type="Proteomes" id="UP000054466">
    <property type="component" value="Unassembled WGS sequence"/>
</dbReference>
<accession>A0A0D2BXV3</accession>
<gene>
    <name evidence="8" type="ORF">PV07_12089</name>
</gene>
<sequence>MEPQPSAPRRGRPPKSARNDCHTCVARRWKCDRASPRCGNCEKSGNTCGGFAVQLSWQPGFSLQKKPVKRQIARRSRWRGYDGASGPRQLEFISEHLVESSQEYGETRVRQALRRLSQATSRPQQSPSSNDKPTASNSRLPEVGMPGSESNMMNARADPGAEAIYMYREDTSMAEPYDLGEEGAEETYLDNEIPIVAAPLDLDELTSFNTTILPSYPNSPINEPEFHLDPNHVENQSQVGIPSDLVFDCESTVDELADCQDGFETVTGLELYDSHRPFAAASKDIRTLSYHFLQTIPPRPLYTGQFEWLEPIFERYNNEFCLIPLTLDMPANPFRSRMNALQKSGYLLHAVLALACHHTDHSSLSSSGRHQLSETVLNHGQIALQLFRQALNNDNVNQIAASLLDTIITLFSLDEAYSLLGSWTTHLTGAYNVVQLSGGVEAWTRNPRAAVQVALLTWWDAVLSLVNRTPCIFPYEYFESVLACADDRFFTYFGLCGCPRSLVVPLVQLAHLAEEKQKSSSMRWVSFDDSLVLEIEQSLETWSHNPSDTAFDDEENVHKDMDQIHCSEAWRNGLLLYIYRVFRWKPGDRTPGRVIHRARTILDHACACRDDQFVARQALLPLFFAGCEMHDPDARNTIRELCSAWHDRTGYYMFGGMIPLLEEVWTAQATHGPEQVWWGQVVDEKSRKESQNSLQVRICFG</sequence>
<dbReference type="GO" id="GO:0008270">
    <property type="term" value="F:zinc ion binding"/>
    <property type="evidence" value="ECO:0007669"/>
    <property type="project" value="InterPro"/>
</dbReference>
<keyword evidence="3" id="KW-0238">DNA-binding</keyword>
<dbReference type="CDD" id="cd12148">
    <property type="entry name" value="fungal_TF_MHR"/>
    <property type="match status" value="1"/>
</dbReference>
<keyword evidence="9" id="KW-1185">Reference proteome</keyword>
<evidence type="ECO:0000256" key="3">
    <source>
        <dbReference type="ARBA" id="ARBA00023125"/>
    </source>
</evidence>
<dbReference type="Pfam" id="PF00172">
    <property type="entry name" value="Zn_clus"/>
    <property type="match status" value="1"/>
</dbReference>
<dbReference type="HOGENOM" id="CLU_028540_1_1_1"/>
<dbReference type="VEuPathDB" id="FungiDB:PV07_12089"/>
<dbReference type="SUPFAM" id="SSF57701">
    <property type="entry name" value="Zn2/Cys6 DNA-binding domain"/>
    <property type="match status" value="1"/>
</dbReference>
<comment type="subcellular location">
    <subcellularLocation>
        <location evidence="1">Nucleus</location>
    </subcellularLocation>
</comment>
<evidence type="ECO:0000256" key="1">
    <source>
        <dbReference type="ARBA" id="ARBA00004123"/>
    </source>
</evidence>
<reference evidence="8 9" key="1">
    <citation type="submission" date="2015-01" db="EMBL/GenBank/DDBJ databases">
        <title>The Genome Sequence of Cladophialophora immunda CBS83496.</title>
        <authorList>
            <consortium name="The Broad Institute Genomics Platform"/>
            <person name="Cuomo C."/>
            <person name="de Hoog S."/>
            <person name="Gorbushina A."/>
            <person name="Stielow B."/>
            <person name="Teixiera M."/>
            <person name="Abouelleil A."/>
            <person name="Chapman S.B."/>
            <person name="Priest M."/>
            <person name="Young S.K."/>
            <person name="Wortman J."/>
            <person name="Nusbaum C."/>
            <person name="Birren B."/>
        </authorList>
    </citation>
    <scope>NUCLEOTIDE SEQUENCE [LARGE SCALE GENOMIC DNA]</scope>
    <source>
        <strain evidence="8 9">CBS 83496</strain>
    </source>
</reference>
<dbReference type="PROSITE" id="PS50048">
    <property type="entry name" value="ZN2_CY6_FUNGAL_2"/>
    <property type="match status" value="1"/>
</dbReference>
<feature type="domain" description="Zn(2)-C6 fungal-type" evidence="7">
    <location>
        <begin position="20"/>
        <end position="48"/>
    </location>
</feature>
<proteinExistence type="predicted"/>
<dbReference type="InterPro" id="IPR001138">
    <property type="entry name" value="Zn2Cys6_DnaBD"/>
</dbReference>
<feature type="region of interest" description="Disordered" evidence="6">
    <location>
        <begin position="115"/>
        <end position="154"/>
    </location>
</feature>
<dbReference type="STRING" id="569365.A0A0D2BXV3"/>
<evidence type="ECO:0000256" key="4">
    <source>
        <dbReference type="ARBA" id="ARBA00023163"/>
    </source>
</evidence>
<dbReference type="GO" id="GO:0005634">
    <property type="term" value="C:nucleus"/>
    <property type="evidence" value="ECO:0007669"/>
    <property type="project" value="UniProtKB-SubCell"/>
</dbReference>
<keyword evidence="2" id="KW-0805">Transcription regulation</keyword>
<evidence type="ECO:0000313" key="8">
    <source>
        <dbReference type="EMBL" id="KIW23928.1"/>
    </source>
</evidence>
<keyword evidence="4" id="KW-0804">Transcription</keyword>
<dbReference type="InterPro" id="IPR036864">
    <property type="entry name" value="Zn2-C6_fun-type_DNA-bd_sf"/>
</dbReference>
<dbReference type="EMBL" id="KN847046">
    <property type="protein sequence ID" value="KIW23928.1"/>
    <property type="molecule type" value="Genomic_DNA"/>
</dbReference>